<evidence type="ECO:0000256" key="5">
    <source>
        <dbReference type="SAM" id="MobiDB-lite"/>
    </source>
</evidence>
<dbReference type="EMBL" id="JABSTU010000007">
    <property type="protein sequence ID" value="KAH8026141.1"/>
    <property type="molecule type" value="Genomic_DNA"/>
</dbReference>
<dbReference type="SMART" id="SM00408">
    <property type="entry name" value="IGc2"/>
    <property type="match status" value="4"/>
</dbReference>
<dbReference type="InterPro" id="IPR036179">
    <property type="entry name" value="Ig-like_dom_sf"/>
</dbReference>
<keyword evidence="6" id="KW-0812">Transmembrane</keyword>
<dbReference type="Pfam" id="PF13927">
    <property type="entry name" value="Ig_3"/>
    <property type="match status" value="1"/>
</dbReference>
<evidence type="ECO:0000313" key="8">
    <source>
        <dbReference type="EMBL" id="KAH8026141.1"/>
    </source>
</evidence>
<feature type="compositionally biased region" description="Pro residues" evidence="5">
    <location>
        <begin position="507"/>
        <end position="518"/>
    </location>
</feature>
<dbReference type="InterPro" id="IPR013098">
    <property type="entry name" value="Ig_I-set"/>
</dbReference>
<dbReference type="VEuPathDB" id="VectorBase:LOC119169290"/>
<dbReference type="InterPro" id="IPR003599">
    <property type="entry name" value="Ig_sub"/>
</dbReference>
<evidence type="ECO:0000256" key="4">
    <source>
        <dbReference type="ARBA" id="ARBA00023157"/>
    </source>
</evidence>
<comment type="caution">
    <text evidence="8">The sequence shown here is derived from an EMBL/GenBank/DDBJ whole genome shotgun (WGS) entry which is preliminary data.</text>
</comment>
<gene>
    <name evidence="8" type="ORF">HPB51_016452</name>
</gene>
<feature type="compositionally biased region" description="Basic and acidic residues" evidence="5">
    <location>
        <begin position="451"/>
        <end position="465"/>
    </location>
</feature>
<dbReference type="PROSITE" id="PS50835">
    <property type="entry name" value="IG_LIKE"/>
    <property type="match status" value="3"/>
</dbReference>
<keyword evidence="3" id="KW-0597">Phosphoprotein</keyword>
<feature type="domain" description="Ig-like" evidence="7">
    <location>
        <begin position="324"/>
        <end position="402"/>
    </location>
</feature>
<comment type="subcellular location">
    <subcellularLocation>
        <location evidence="1">Cytoplasm</location>
    </subcellularLocation>
</comment>
<evidence type="ECO:0000256" key="6">
    <source>
        <dbReference type="SAM" id="Phobius"/>
    </source>
</evidence>
<organism evidence="8 9">
    <name type="scientific">Rhipicephalus microplus</name>
    <name type="common">Cattle tick</name>
    <name type="synonym">Boophilus microplus</name>
    <dbReference type="NCBI Taxonomy" id="6941"/>
    <lineage>
        <taxon>Eukaryota</taxon>
        <taxon>Metazoa</taxon>
        <taxon>Ecdysozoa</taxon>
        <taxon>Arthropoda</taxon>
        <taxon>Chelicerata</taxon>
        <taxon>Arachnida</taxon>
        <taxon>Acari</taxon>
        <taxon>Parasitiformes</taxon>
        <taxon>Ixodida</taxon>
        <taxon>Ixodoidea</taxon>
        <taxon>Ixodidae</taxon>
        <taxon>Rhipicephalinae</taxon>
        <taxon>Rhipicephalus</taxon>
        <taxon>Boophilus</taxon>
    </lineage>
</organism>
<feature type="region of interest" description="Disordered" evidence="5">
    <location>
        <begin position="446"/>
        <end position="518"/>
    </location>
</feature>
<evidence type="ECO:0000259" key="7">
    <source>
        <dbReference type="PROSITE" id="PS50835"/>
    </source>
</evidence>
<dbReference type="InterPro" id="IPR052385">
    <property type="entry name" value="Obscurin/Obscurin-like_Reg"/>
</dbReference>
<feature type="transmembrane region" description="Helical" evidence="6">
    <location>
        <begin position="407"/>
        <end position="430"/>
    </location>
</feature>
<keyword evidence="6" id="KW-0472">Membrane</keyword>
<dbReference type="GO" id="GO:0005737">
    <property type="term" value="C:cytoplasm"/>
    <property type="evidence" value="ECO:0007669"/>
    <property type="project" value="UniProtKB-SubCell"/>
</dbReference>
<dbReference type="PANTHER" id="PTHR35971:SF5">
    <property type="entry name" value="OBSCURIN LIKE CYTOSKELETAL ADAPTOR 1"/>
    <property type="match status" value="1"/>
</dbReference>
<dbReference type="AlphaFoldDB" id="A0A9J6DV43"/>
<dbReference type="Pfam" id="PF07679">
    <property type="entry name" value="I-set"/>
    <property type="match status" value="3"/>
</dbReference>
<dbReference type="InterPro" id="IPR003598">
    <property type="entry name" value="Ig_sub2"/>
</dbReference>
<evidence type="ECO:0000313" key="9">
    <source>
        <dbReference type="Proteomes" id="UP000821866"/>
    </source>
</evidence>
<protein>
    <recommendedName>
        <fullName evidence="7">Ig-like domain-containing protein</fullName>
    </recommendedName>
</protein>
<feature type="domain" description="Ig-like" evidence="7">
    <location>
        <begin position="194"/>
        <end position="302"/>
    </location>
</feature>
<proteinExistence type="predicted"/>
<dbReference type="Gene3D" id="2.60.40.10">
    <property type="entry name" value="Immunoglobulins"/>
    <property type="match status" value="4"/>
</dbReference>
<feature type="domain" description="Ig-like" evidence="7">
    <location>
        <begin position="37"/>
        <end position="124"/>
    </location>
</feature>
<evidence type="ECO:0000256" key="1">
    <source>
        <dbReference type="ARBA" id="ARBA00004496"/>
    </source>
</evidence>
<keyword evidence="6" id="KW-1133">Transmembrane helix</keyword>
<dbReference type="PANTHER" id="PTHR35971">
    <property type="entry name" value="SI:DKEY-31G6.6"/>
    <property type="match status" value="1"/>
</dbReference>
<reference evidence="8" key="2">
    <citation type="submission" date="2021-09" db="EMBL/GenBank/DDBJ databases">
        <authorList>
            <person name="Jia N."/>
            <person name="Wang J."/>
            <person name="Shi W."/>
            <person name="Du L."/>
            <person name="Sun Y."/>
            <person name="Zhan W."/>
            <person name="Jiang J."/>
            <person name="Wang Q."/>
            <person name="Zhang B."/>
            <person name="Ji P."/>
            <person name="Sakyi L.B."/>
            <person name="Cui X."/>
            <person name="Yuan T."/>
            <person name="Jiang B."/>
            <person name="Yang W."/>
            <person name="Lam T.T.-Y."/>
            <person name="Chang Q."/>
            <person name="Ding S."/>
            <person name="Wang X."/>
            <person name="Zhu J."/>
            <person name="Ruan X."/>
            <person name="Zhao L."/>
            <person name="Wei J."/>
            <person name="Que T."/>
            <person name="Du C."/>
            <person name="Cheng J."/>
            <person name="Dai P."/>
            <person name="Han X."/>
            <person name="Huang E."/>
            <person name="Gao Y."/>
            <person name="Liu J."/>
            <person name="Shao H."/>
            <person name="Ye R."/>
            <person name="Li L."/>
            <person name="Wei W."/>
            <person name="Wang X."/>
            <person name="Wang C."/>
            <person name="Huo Q."/>
            <person name="Li W."/>
            <person name="Guo W."/>
            <person name="Chen H."/>
            <person name="Chen S."/>
            <person name="Zhou L."/>
            <person name="Zhou L."/>
            <person name="Ni X."/>
            <person name="Tian J."/>
            <person name="Zhou Y."/>
            <person name="Sheng Y."/>
            <person name="Liu T."/>
            <person name="Pan Y."/>
            <person name="Xia L."/>
            <person name="Li J."/>
            <person name="Zhao F."/>
            <person name="Cao W."/>
        </authorList>
    </citation>
    <scope>NUCLEOTIDE SEQUENCE</scope>
    <source>
        <strain evidence="8">Rmic-2018</strain>
        <tissue evidence="8">Larvae</tissue>
    </source>
</reference>
<keyword evidence="2" id="KW-0963">Cytoplasm</keyword>
<keyword evidence="9" id="KW-1185">Reference proteome</keyword>
<sequence>MSTLYVAHAQPGHSGDYSCGIGLHDAHRLRVLPLSPPGGILSRRDSQQDCHHLTPNKSLEISCELSSTGRSVTWYKDDVALHQGQRERYVFGPGRLVIQDARISDAGTYTCLGSGGAGVSVSVAAPIAIEPMPAFQKARVNKSFSILCNIDTEPRPRVSWFLGDSPLTPSDRLILSPGKNGVENAKLTILHVTPQDRNTDRLASQVSTQLLVSVLAITTNEEHKGQGITIDPSEPFVLSCDSGQASVPVKWEKEGDGPIAEDDPRLKVLENKTTWSLTIDKPTPKDAGKYKCTAGADSAEIDAFFKLAATLSERQSTAPSAWVEGKEAYIAVAIVGYPNKFTLTWTKDDRPLKVDDRVTTQKFEEVEDAMIRFKPLTTEDAGKYVCLVDNGKEHVEFEHTVEVKGKYAALLPFIGICVEVAVLCAIVYVVEKKALGDAMRAPVSAVSASELPHEEAEEAAGHAGEEPGQEVPPAPEGQEDEHAAANAPPHEAAAEPAPPQEAADAPPHAPADVPPHAQ</sequence>
<feature type="compositionally biased region" description="Low complexity" evidence="5">
    <location>
        <begin position="484"/>
        <end position="506"/>
    </location>
</feature>
<evidence type="ECO:0000256" key="2">
    <source>
        <dbReference type="ARBA" id="ARBA00022490"/>
    </source>
</evidence>
<dbReference type="SUPFAM" id="SSF48726">
    <property type="entry name" value="Immunoglobulin"/>
    <property type="match status" value="4"/>
</dbReference>
<name>A0A9J6DV43_RHIMP</name>
<accession>A0A9J6DV43</accession>
<dbReference type="Proteomes" id="UP000821866">
    <property type="component" value="Unassembled WGS sequence"/>
</dbReference>
<dbReference type="InterPro" id="IPR013783">
    <property type="entry name" value="Ig-like_fold"/>
</dbReference>
<dbReference type="SMART" id="SM00409">
    <property type="entry name" value="IG"/>
    <property type="match status" value="4"/>
</dbReference>
<dbReference type="CDD" id="cd00096">
    <property type="entry name" value="Ig"/>
    <property type="match status" value="3"/>
</dbReference>
<dbReference type="InterPro" id="IPR007110">
    <property type="entry name" value="Ig-like_dom"/>
</dbReference>
<keyword evidence="4" id="KW-1015">Disulfide bond</keyword>
<reference evidence="8" key="1">
    <citation type="journal article" date="2020" name="Cell">
        <title>Large-Scale Comparative Analyses of Tick Genomes Elucidate Their Genetic Diversity and Vector Capacities.</title>
        <authorList>
            <consortium name="Tick Genome and Microbiome Consortium (TIGMIC)"/>
            <person name="Jia N."/>
            <person name="Wang J."/>
            <person name="Shi W."/>
            <person name="Du L."/>
            <person name="Sun Y."/>
            <person name="Zhan W."/>
            <person name="Jiang J.F."/>
            <person name="Wang Q."/>
            <person name="Zhang B."/>
            <person name="Ji P."/>
            <person name="Bell-Sakyi L."/>
            <person name="Cui X.M."/>
            <person name="Yuan T.T."/>
            <person name="Jiang B.G."/>
            <person name="Yang W.F."/>
            <person name="Lam T.T."/>
            <person name="Chang Q.C."/>
            <person name="Ding S.J."/>
            <person name="Wang X.J."/>
            <person name="Zhu J.G."/>
            <person name="Ruan X.D."/>
            <person name="Zhao L."/>
            <person name="Wei J.T."/>
            <person name="Ye R.Z."/>
            <person name="Que T.C."/>
            <person name="Du C.H."/>
            <person name="Zhou Y.H."/>
            <person name="Cheng J.X."/>
            <person name="Dai P.F."/>
            <person name="Guo W.B."/>
            <person name="Han X.H."/>
            <person name="Huang E.J."/>
            <person name="Li L.F."/>
            <person name="Wei W."/>
            <person name="Gao Y.C."/>
            <person name="Liu J.Z."/>
            <person name="Shao H.Z."/>
            <person name="Wang X."/>
            <person name="Wang C.C."/>
            <person name="Yang T.C."/>
            <person name="Huo Q.B."/>
            <person name="Li W."/>
            <person name="Chen H.Y."/>
            <person name="Chen S.E."/>
            <person name="Zhou L.G."/>
            <person name="Ni X.B."/>
            <person name="Tian J.H."/>
            <person name="Sheng Y."/>
            <person name="Liu T."/>
            <person name="Pan Y.S."/>
            <person name="Xia L.Y."/>
            <person name="Li J."/>
            <person name="Zhao F."/>
            <person name="Cao W.C."/>
        </authorList>
    </citation>
    <scope>NUCLEOTIDE SEQUENCE</scope>
    <source>
        <strain evidence="8">Rmic-2018</strain>
    </source>
</reference>
<evidence type="ECO:0000256" key="3">
    <source>
        <dbReference type="ARBA" id="ARBA00022553"/>
    </source>
</evidence>